<organism evidence="4 5">
    <name type="scientific">Collybia nuda</name>
    <dbReference type="NCBI Taxonomy" id="64659"/>
    <lineage>
        <taxon>Eukaryota</taxon>
        <taxon>Fungi</taxon>
        <taxon>Dikarya</taxon>
        <taxon>Basidiomycota</taxon>
        <taxon>Agaricomycotina</taxon>
        <taxon>Agaricomycetes</taxon>
        <taxon>Agaricomycetidae</taxon>
        <taxon>Agaricales</taxon>
        <taxon>Tricholomatineae</taxon>
        <taxon>Clitocybaceae</taxon>
        <taxon>Collybia</taxon>
    </lineage>
</organism>
<dbReference type="InterPro" id="IPR009449">
    <property type="entry name" value="Sec2_N"/>
</dbReference>
<feature type="compositionally biased region" description="Polar residues" evidence="2">
    <location>
        <begin position="22"/>
        <end position="31"/>
    </location>
</feature>
<sequence>MLHFPSSLKNAGPSSLPRRSDSLNATQQKTGTHPIFSTIEEELHDARRVHSHGQEDDLRSALNMVISRVINLSTLLSEAYKSQADLEVQLNVAKSNLQLVISNNEMLEEALKRDSSGHARDVGWRRWSAREGEQRRSEDRSGEDTPSIDSGTSSPVSTNQESRFFKFRFTGSTPNPGSRPGTPQDAKSPGFNGAHHLNSPSMSSLPPAPSKELEELAAELRKERAARKAVVDEKQALEAELESLSQALFEEANKMVATERIKRAETEEELKEAHSEREALRSALRLLEGENESLRGSSQDSSPVVPFIKSHSRSSSEIALKSAPSSPKSSRPPTPVTASLSRRQPTPSGDSVGDKTPGAKKLPLQEEEDSQITPQFHRPRPASLHLDEHEASPWADVRSRSPALLSGLPSKESSLFTAPPHRSIHMSSK</sequence>
<feature type="region of interest" description="Disordered" evidence="2">
    <location>
        <begin position="111"/>
        <end position="213"/>
    </location>
</feature>
<evidence type="ECO:0000256" key="2">
    <source>
        <dbReference type="SAM" id="MobiDB-lite"/>
    </source>
</evidence>
<feature type="compositionally biased region" description="Polar residues" evidence="2">
    <location>
        <begin position="336"/>
        <end position="349"/>
    </location>
</feature>
<feature type="region of interest" description="Disordered" evidence="2">
    <location>
        <begin position="290"/>
        <end position="429"/>
    </location>
</feature>
<accession>A0A9P5YDJ1</accession>
<dbReference type="PANTHER" id="PTHR14430:SF4">
    <property type="entry name" value="GDP_GTP EXCHANGE FACTOR SEC2 N-TERMINAL DOMAIN-CONTAINING PROTEIN"/>
    <property type="match status" value="1"/>
</dbReference>
<feature type="domain" description="GDP/GTP exchange factor Sec2 N-terminal" evidence="3">
    <location>
        <begin position="211"/>
        <end position="291"/>
    </location>
</feature>
<protein>
    <recommendedName>
        <fullName evidence="3">GDP/GTP exchange factor Sec2 N-terminal domain-containing protein</fullName>
    </recommendedName>
</protein>
<keyword evidence="1" id="KW-0175">Coiled coil</keyword>
<dbReference type="Pfam" id="PF06428">
    <property type="entry name" value="Sec2p"/>
    <property type="match status" value="1"/>
</dbReference>
<dbReference type="InterPro" id="IPR040351">
    <property type="entry name" value="RAB3IL/RAB3IP/Sec2"/>
</dbReference>
<keyword evidence="5" id="KW-1185">Reference proteome</keyword>
<dbReference type="AlphaFoldDB" id="A0A9P5YDJ1"/>
<dbReference type="GO" id="GO:0005085">
    <property type="term" value="F:guanyl-nucleotide exchange factor activity"/>
    <property type="evidence" value="ECO:0007669"/>
    <property type="project" value="InterPro"/>
</dbReference>
<dbReference type="EMBL" id="MU150239">
    <property type="protein sequence ID" value="KAF9466888.1"/>
    <property type="molecule type" value="Genomic_DNA"/>
</dbReference>
<dbReference type="GO" id="GO:0006887">
    <property type="term" value="P:exocytosis"/>
    <property type="evidence" value="ECO:0007669"/>
    <property type="project" value="TreeGrafter"/>
</dbReference>
<dbReference type="GO" id="GO:0070319">
    <property type="term" value="C:Golgi to plasma membrane transport vesicle"/>
    <property type="evidence" value="ECO:0007669"/>
    <property type="project" value="TreeGrafter"/>
</dbReference>
<evidence type="ECO:0000259" key="3">
    <source>
        <dbReference type="Pfam" id="PF06428"/>
    </source>
</evidence>
<evidence type="ECO:0000313" key="4">
    <source>
        <dbReference type="EMBL" id="KAF9466888.1"/>
    </source>
</evidence>
<proteinExistence type="predicted"/>
<dbReference type="Proteomes" id="UP000807353">
    <property type="component" value="Unassembled WGS sequence"/>
</dbReference>
<dbReference type="GO" id="GO:0051286">
    <property type="term" value="C:cell tip"/>
    <property type="evidence" value="ECO:0007669"/>
    <property type="project" value="TreeGrafter"/>
</dbReference>
<dbReference type="PANTHER" id="PTHR14430">
    <property type="entry name" value="RABIN3-RELATED"/>
    <property type="match status" value="1"/>
</dbReference>
<evidence type="ECO:0000313" key="5">
    <source>
        <dbReference type="Proteomes" id="UP000807353"/>
    </source>
</evidence>
<dbReference type="SUPFAM" id="SSF144284">
    <property type="entry name" value="Sec2 N-terminal region"/>
    <property type="match status" value="1"/>
</dbReference>
<evidence type="ECO:0000256" key="1">
    <source>
        <dbReference type="ARBA" id="ARBA00023054"/>
    </source>
</evidence>
<feature type="region of interest" description="Disordered" evidence="2">
    <location>
        <begin position="1"/>
        <end position="33"/>
    </location>
</feature>
<feature type="compositionally biased region" description="Polar residues" evidence="2">
    <location>
        <begin position="147"/>
        <end position="162"/>
    </location>
</feature>
<reference evidence="4" key="1">
    <citation type="submission" date="2020-11" db="EMBL/GenBank/DDBJ databases">
        <authorList>
            <consortium name="DOE Joint Genome Institute"/>
            <person name="Ahrendt S."/>
            <person name="Riley R."/>
            <person name="Andreopoulos W."/>
            <person name="Labutti K."/>
            <person name="Pangilinan J."/>
            <person name="Ruiz-Duenas F.J."/>
            <person name="Barrasa J.M."/>
            <person name="Sanchez-Garcia M."/>
            <person name="Camarero S."/>
            <person name="Miyauchi S."/>
            <person name="Serrano A."/>
            <person name="Linde D."/>
            <person name="Babiker R."/>
            <person name="Drula E."/>
            <person name="Ayuso-Fernandez I."/>
            <person name="Pacheco R."/>
            <person name="Padilla G."/>
            <person name="Ferreira P."/>
            <person name="Barriuso J."/>
            <person name="Kellner H."/>
            <person name="Castanera R."/>
            <person name="Alfaro M."/>
            <person name="Ramirez L."/>
            <person name="Pisabarro A.G."/>
            <person name="Kuo A."/>
            <person name="Tritt A."/>
            <person name="Lipzen A."/>
            <person name="He G."/>
            <person name="Yan M."/>
            <person name="Ng V."/>
            <person name="Cullen D."/>
            <person name="Martin F."/>
            <person name="Rosso M.-N."/>
            <person name="Henrissat B."/>
            <person name="Hibbett D."/>
            <person name="Martinez A.T."/>
            <person name="Grigoriev I.V."/>
        </authorList>
    </citation>
    <scope>NUCLEOTIDE SEQUENCE</scope>
    <source>
        <strain evidence="4">CBS 247.69</strain>
    </source>
</reference>
<comment type="caution">
    <text evidence="4">The sequence shown here is derived from an EMBL/GenBank/DDBJ whole genome shotgun (WGS) entry which is preliminary data.</text>
</comment>
<feature type="compositionally biased region" description="Basic and acidic residues" evidence="2">
    <location>
        <begin position="111"/>
        <end position="143"/>
    </location>
</feature>
<gene>
    <name evidence="4" type="ORF">BDZ94DRAFT_89126</name>
</gene>
<dbReference type="OrthoDB" id="5560525at2759"/>
<dbReference type="Gene3D" id="6.10.140.910">
    <property type="match status" value="1"/>
</dbReference>
<name>A0A9P5YDJ1_9AGAR</name>